<keyword evidence="2" id="KW-0863">Zinc-finger</keyword>
<reference evidence="5 6" key="1">
    <citation type="journal article" date="2018" name="Mol. Plant">
        <title>The genome of Artemisia annua provides insight into the evolution of Asteraceae family and artemisinin biosynthesis.</title>
        <authorList>
            <person name="Shen Q."/>
            <person name="Zhang L."/>
            <person name="Liao Z."/>
            <person name="Wang S."/>
            <person name="Yan T."/>
            <person name="Shi P."/>
            <person name="Liu M."/>
            <person name="Fu X."/>
            <person name="Pan Q."/>
            <person name="Wang Y."/>
            <person name="Lv Z."/>
            <person name="Lu X."/>
            <person name="Zhang F."/>
            <person name="Jiang W."/>
            <person name="Ma Y."/>
            <person name="Chen M."/>
            <person name="Hao X."/>
            <person name="Li L."/>
            <person name="Tang Y."/>
            <person name="Lv G."/>
            <person name="Zhou Y."/>
            <person name="Sun X."/>
            <person name="Brodelius P.E."/>
            <person name="Rose J.K.C."/>
            <person name="Tang K."/>
        </authorList>
    </citation>
    <scope>NUCLEOTIDE SEQUENCE [LARGE SCALE GENOMIC DNA]</scope>
    <source>
        <strain evidence="6">cv. Huhao1</strain>
        <tissue evidence="5">Leaf</tissue>
    </source>
</reference>
<dbReference type="PANTHER" id="PTHR46158:SF10">
    <property type="entry name" value="RING-CH-TYPE DOMAIN-CONTAINING PROTEIN"/>
    <property type="match status" value="1"/>
</dbReference>
<dbReference type="OrthoDB" id="435038at2759"/>
<organism evidence="5 6">
    <name type="scientific">Artemisia annua</name>
    <name type="common">Sweet wormwood</name>
    <dbReference type="NCBI Taxonomy" id="35608"/>
    <lineage>
        <taxon>Eukaryota</taxon>
        <taxon>Viridiplantae</taxon>
        <taxon>Streptophyta</taxon>
        <taxon>Embryophyta</taxon>
        <taxon>Tracheophyta</taxon>
        <taxon>Spermatophyta</taxon>
        <taxon>Magnoliopsida</taxon>
        <taxon>eudicotyledons</taxon>
        <taxon>Gunneridae</taxon>
        <taxon>Pentapetalae</taxon>
        <taxon>asterids</taxon>
        <taxon>campanulids</taxon>
        <taxon>Asterales</taxon>
        <taxon>Asteraceae</taxon>
        <taxon>Asteroideae</taxon>
        <taxon>Anthemideae</taxon>
        <taxon>Artemisiinae</taxon>
        <taxon>Artemisia</taxon>
    </lineage>
</organism>
<dbReference type="SMART" id="SM00744">
    <property type="entry name" value="RINGv"/>
    <property type="match status" value="1"/>
</dbReference>
<accession>A0A2U1L2Z6</accession>
<evidence type="ECO:0000259" key="4">
    <source>
        <dbReference type="PROSITE" id="PS51292"/>
    </source>
</evidence>
<dbReference type="STRING" id="35608.A0A2U1L2Z6"/>
<protein>
    <recommendedName>
        <fullName evidence="4">RING-CH-type domain-containing protein</fullName>
    </recommendedName>
</protein>
<evidence type="ECO:0000256" key="1">
    <source>
        <dbReference type="ARBA" id="ARBA00022723"/>
    </source>
</evidence>
<keyword evidence="6" id="KW-1185">Reference proteome</keyword>
<dbReference type="EMBL" id="PKPP01011858">
    <property type="protein sequence ID" value="PWA43366.1"/>
    <property type="molecule type" value="Genomic_DNA"/>
</dbReference>
<sequence>MTKSSNDNEAMNNILIDLPEDIAKEEEVVCKICIVELQEGVEDTLKMECNCKGELALAHKECAIKWFSIKGNKTCEVCKQDIMNFLVMLQEDSPTYR</sequence>
<evidence type="ECO:0000313" key="6">
    <source>
        <dbReference type="Proteomes" id="UP000245207"/>
    </source>
</evidence>
<name>A0A2U1L2Z6_ARTAN</name>
<dbReference type="AlphaFoldDB" id="A0A2U1L2Z6"/>
<dbReference type="InterPro" id="IPR013083">
    <property type="entry name" value="Znf_RING/FYVE/PHD"/>
</dbReference>
<evidence type="ECO:0000256" key="2">
    <source>
        <dbReference type="ARBA" id="ARBA00022771"/>
    </source>
</evidence>
<dbReference type="Pfam" id="PF12906">
    <property type="entry name" value="RINGv"/>
    <property type="match status" value="1"/>
</dbReference>
<dbReference type="InterPro" id="IPR011016">
    <property type="entry name" value="Znf_RING-CH"/>
</dbReference>
<dbReference type="Gene3D" id="3.30.40.10">
    <property type="entry name" value="Zinc/RING finger domain, C3HC4 (zinc finger)"/>
    <property type="match status" value="1"/>
</dbReference>
<comment type="caution">
    <text evidence="5">The sequence shown here is derived from an EMBL/GenBank/DDBJ whole genome shotgun (WGS) entry which is preliminary data.</text>
</comment>
<gene>
    <name evidence="5" type="ORF">CTI12_AA536130</name>
</gene>
<dbReference type="GO" id="GO:0008270">
    <property type="term" value="F:zinc ion binding"/>
    <property type="evidence" value="ECO:0007669"/>
    <property type="project" value="UniProtKB-KW"/>
</dbReference>
<dbReference type="PANTHER" id="PTHR46158">
    <property type="entry name" value="OS02G0165000 PROTEIN"/>
    <property type="match status" value="1"/>
</dbReference>
<keyword evidence="1" id="KW-0479">Metal-binding</keyword>
<evidence type="ECO:0000313" key="5">
    <source>
        <dbReference type="EMBL" id="PWA43366.1"/>
    </source>
</evidence>
<dbReference type="PROSITE" id="PS51292">
    <property type="entry name" value="ZF_RING_CH"/>
    <property type="match status" value="1"/>
</dbReference>
<feature type="domain" description="RING-CH-type" evidence="4">
    <location>
        <begin position="22"/>
        <end position="85"/>
    </location>
</feature>
<keyword evidence="3" id="KW-0862">Zinc</keyword>
<dbReference type="Proteomes" id="UP000245207">
    <property type="component" value="Unassembled WGS sequence"/>
</dbReference>
<evidence type="ECO:0000256" key="3">
    <source>
        <dbReference type="ARBA" id="ARBA00022833"/>
    </source>
</evidence>
<dbReference type="SUPFAM" id="SSF57850">
    <property type="entry name" value="RING/U-box"/>
    <property type="match status" value="1"/>
</dbReference>
<proteinExistence type="predicted"/>